<dbReference type="Proteomes" id="UP000007110">
    <property type="component" value="Unassembled WGS sequence"/>
</dbReference>
<organism evidence="2 3">
    <name type="scientific">Strongylocentrotus purpuratus</name>
    <name type="common">Purple sea urchin</name>
    <dbReference type="NCBI Taxonomy" id="7668"/>
    <lineage>
        <taxon>Eukaryota</taxon>
        <taxon>Metazoa</taxon>
        <taxon>Echinodermata</taxon>
        <taxon>Eleutherozoa</taxon>
        <taxon>Echinozoa</taxon>
        <taxon>Echinoidea</taxon>
        <taxon>Euechinoidea</taxon>
        <taxon>Echinacea</taxon>
        <taxon>Camarodonta</taxon>
        <taxon>Echinidea</taxon>
        <taxon>Strongylocentrotidae</taxon>
        <taxon>Strongylocentrotus</taxon>
    </lineage>
</organism>
<reference evidence="2" key="2">
    <citation type="submission" date="2021-01" db="UniProtKB">
        <authorList>
            <consortium name="EnsemblMetazoa"/>
        </authorList>
    </citation>
    <scope>IDENTIFICATION</scope>
</reference>
<dbReference type="GO" id="GO:0031083">
    <property type="term" value="C:BLOC-1 complex"/>
    <property type="evidence" value="ECO:0000318"/>
    <property type="project" value="GO_Central"/>
</dbReference>
<sequence length="202" mass="23001">MATSNYKKEDVPQASEDPPQASEDPSLDVQEKSEESKGRQEEPVAKVDSKGVEKDGSTEAEILPIPDTCIDHLTQGLLDAILPHFQKHDKSLTELTRNQVLLIETLQQENTKFAENKIVEDLTKMMLEAKVYQGKLTAIKKEMTSLHEKSSKLKKKALKLQQQKMKENLEKEQQREREIEEDRKLTAKRPNASSSKKTAPHR</sequence>
<dbReference type="Pfam" id="PF14712">
    <property type="entry name" value="Snapin_Pallidin"/>
    <property type="match status" value="1"/>
</dbReference>
<dbReference type="GeneID" id="762368"/>
<dbReference type="AlphaFoldDB" id="A0A7M7LIN7"/>
<feature type="compositionally biased region" description="Basic and acidic residues" evidence="1">
    <location>
        <begin position="29"/>
        <end position="57"/>
    </location>
</feature>
<dbReference type="PANTHER" id="PTHR31328">
    <property type="entry name" value="BIOGENESIS OF LYSOSOME-RELATED ORGANELLES COMPLEX 1 SUBUNIT 6"/>
    <property type="match status" value="1"/>
</dbReference>
<feature type="region of interest" description="Disordered" evidence="1">
    <location>
        <begin position="147"/>
        <end position="202"/>
    </location>
</feature>
<evidence type="ECO:0000256" key="1">
    <source>
        <dbReference type="SAM" id="MobiDB-lite"/>
    </source>
</evidence>
<evidence type="ECO:0000313" key="3">
    <source>
        <dbReference type="Proteomes" id="UP000007110"/>
    </source>
</evidence>
<dbReference type="EnsemblMetazoa" id="XM_001197916">
    <property type="protein sequence ID" value="XP_001197916"/>
    <property type="gene ID" value="LOC762368"/>
</dbReference>
<dbReference type="PANTHER" id="PTHR31328:SF2">
    <property type="entry name" value="BIOGENESIS OF LYSOSOME-RELATED ORGANELLES COMPLEX 1 SUBUNIT 6"/>
    <property type="match status" value="1"/>
</dbReference>
<dbReference type="OMA" id="QENAKFQ"/>
<dbReference type="InterPro" id="IPR028119">
    <property type="entry name" value="Snapin/Pallidin/Snn1"/>
</dbReference>
<proteinExistence type="predicted"/>
<dbReference type="FunCoup" id="A0A7M7LIN7">
    <property type="interactions" value="887"/>
</dbReference>
<keyword evidence="3" id="KW-1185">Reference proteome</keyword>
<dbReference type="RefSeq" id="XP_001197916.2">
    <property type="nucleotide sequence ID" value="XM_001197916.4"/>
</dbReference>
<dbReference type="OrthoDB" id="19659at2759"/>
<protein>
    <recommendedName>
        <fullName evidence="4">Biogenesis of lysosome-related organelles complex 1 subunit 6</fullName>
    </recommendedName>
</protein>
<name>A0A7M7LIN7_STRPU</name>
<feature type="compositionally biased region" description="Polar residues" evidence="1">
    <location>
        <begin position="191"/>
        <end position="202"/>
    </location>
</feature>
<evidence type="ECO:0000313" key="2">
    <source>
        <dbReference type="EnsemblMetazoa" id="XP_001197916"/>
    </source>
</evidence>
<feature type="compositionally biased region" description="Basic and acidic residues" evidence="1">
    <location>
        <begin position="1"/>
        <end position="11"/>
    </location>
</feature>
<dbReference type="GO" id="GO:0030133">
    <property type="term" value="C:transport vesicle"/>
    <property type="evidence" value="ECO:0000318"/>
    <property type="project" value="GO_Central"/>
</dbReference>
<feature type="region of interest" description="Disordered" evidence="1">
    <location>
        <begin position="1"/>
        <end position="59"/>
    </location>
</feature>
<feature type="compositionally biased region" description="Basic and acidic residues" evidence="1">
    <location>
        <begin position="164"/>
        <end position="185"/>
    </location>
</feature>
<reference evidence="3" key="1">
    <citation type="submission" date="2015-02" db="EMBL/GenBank/DDBJ databases">
        <title>Genome sequencing for Strongylocentrotus purpuratus.</title>
        <authorList>
            <person name="Murali S."/>
            <person name="Liu Y."/>
            <person name="Vee V."/>
            <person name="English A."/>
            <person name="Wang M."/>
            <person name="Skinner E."/>
            <person name="Han Y."/>
            <person name="Muzny D.M."/>
            <person name="Worley K.C."/>
            <person name="Gibbs R.A."/>
        </authorList>
    </citation>
    <scope>NUCLEOTIDE SEQUENCE</scope>
</reference>
<accession>A0A7M7LIN7</accession>
<dbReference type="KEGG" id="spu:762368"/>
<evidence type="ECO:0008006" key="4">
    <source>
        <dbReference type="Google" id="ProtNLM"/>
    </source>
</evidence>
<dbReference type="InParanoid" id="A0A7M7LIN7"/>